<dbReference type="PANTHER" id="PTHR11699">
    <property type="entry name" value="ALDEHYDE DEHYDROGENASE-RELATED"/>
    <property type="match status" value="1"/>
</dbReference>
<dbReference type="SUPFAM" id="SSF53720">
    <property type="entry name" value="ALDH-like"/>
    <property type="match status" value="1"/>
</dbReference>
<evidence type="ECO:0000256" key="2">
    <source>
        <dbReference type="ARBA" id="ARBA00023002"/>
    </source>
</evidence>
<comment type="caution">
    <text evidence="6">The sequence shown here is derived from an EMBL/GenBank/DDBJ whole genome shotgun (WGS) entry which is preliminary data.</text>
</comment>
<dbReference type="FunFam" id="3.40.309.10:FF:000012">
    <property type="entry name" value="Betaine aldehyde dehydrogenase"/>
    <property type="match status" value="1"/>
</dbReference>
<sequence>MTKKELILSNIIHGEQQPPSSQSYFDSVNPSTGSVFAKIPASNKDDVDAAVYSAVEGASSWGKLTSAVRADYLRQIHDHILLHGQELAKLETVDNGWVIRETEYGLIPSLASIWLDAINAAISGTKGETINAGEDIVAYTIREPYGVVAAIIPWNAPLFTFTIKAAYALAAGNSIVVKPSELAAVSSLRYGELINEILPPGVLNVISGDGKDVGAHLVSHPLVDKISLTGSGATASAIARSTADSPKSMILELGGKSPHIIFDDAAIQQAAFGLTLNGIFTGNAGQLCVGGSRIYVQRGIYDEVIAAVRQIVSAEIPLGDTENPLSAMGPIANAAHYNKVRSYIELAKEEGAKVLIGGHSGGEVVHPDNPKLAHGYWLEPTLLEVTSNKLRICQEEVFGPVATIQVFDTEEEVLALANDTEFGLGAGLWTNDLHRANRLIRQIKSGSVWVNDFRRVGPELPFGGFKKSGFGTDSVAEFTRNKTVYVKINQ</sequence>
<dbReference type="Proteomes" id="UP000245938">
    <property type="component" value="Unassembled WGS sequence"/>
</dbReference>
<dbReference type="InterPro" id="IPR016161">
    <property type="entry name" value="Ald_DH/histidinol_DH"/>
</dbReference>
<gene>
    <name evidence="6" type="ORF">DEX24_08600</name>
</gene>
<evidence type="ECO:0000256" key="3">
    <source>
        <dbReference type="PROSITE-ProRule" id="PRU10007"/>
    </source>
</evidence>
<dbReference type="PROSITE" id="PS00687">
    <property type="entry name" value="ALDEHYDE_DEHYDR_GLU"/>
    <property type="match status" value="1"/>
</dbReference>
<evidence type="ECO:0000256" key="4">
    <source>
        <dbReference type="RuleBase" id="RU003345"/>
    </source>
</evidence>
<dbReference type="Pfam" id="PF00171">
    <property type="entry name" value="Aldedh"/>
    <property type="match status" value="1"/>
</dbReference>
<accession>A0A2U3ALL7</accession>
<keyword evidence="2 4" id="KW-0560">Oxidoreductase</keyword>
<dbReference type="InterPro" id="IPR029510">
    <property type="entry name" value="Ald_DH_CS_GLU"/>
</dbReference>
<evidence type="ECO:0000256" key="1">
    <source>
        <dbReference type="ARBA" id="ARBA00009986"/>
    </source>
</evidence>
<feature type="domain" description="Aldehyde dehydrogenase" evidence="5">
    <location>
        <begin position="21"/>
        <end position="480"/>
    </location>
</feature>
<organism evidence="6 7">
    <name type="scientific">Kurthia sibirica</name>
    <dbReference type="NCBI Taxonomy" id="202750"/>
    <lineage>
        <taxon>Bacteria</taxon>
        <taxon>Bacillati</taxon>
        <taxon>Bacillota</taxon>
        <taxon>Bacilli</taxon>
        <taxon>Bacillales</taxon>
        <taxon>Caryophanaceae</taxon>
        <taxon>Kurthia</taxon>
    </lineage>
</organism>
<reference evidence="6 7" key="1">
    <citation type="submission" date="2018-05" db="EMBL/GenBank/DDBJ databases">
        <title>Kurthia sibirica genome sequence.</title>
        <authorList>
            <person name="Maclea K.S."/>
            <person name="Goen A.E."/>
        </authorList>
    </citation>
    <scope>NUCLEOTIDE SEQUENCE [LARGE SCALE GENOMIC DNA]</scope>
    <source>
        <strain evidence="6 7">ATCC 49154</strain>
    </source>
</reference>
<dbReference type="InterPro" id="IPR016162">
    <property type="entry name" value="Ald_DH_N"/>
</dbReference>
<dbReference type="OrthoDB" id="9762913at2"/>
<keyword evidence="7" id="KW-1185">Reference proteome</keyword>
<dbReference type="Gene3D" id="3.40.309.10">
    <property type="entry name" value="Aldehyde Dehydrogenase, Chain A, domain 2"/>
    <property type="match status" value="1"/>
</dbReference>
<name>A0A2U3ALL7_9BACL</name>
<dbReference type="InterPro" id="IPR015590">
    <property type="entry name" value="Aldehyde_DH_dom"/>
</dbReference>
<protein>
    <submittedName>
        <fullName evidence="6">Aldehyde dehydrogenase</fullName>
    </submittedName>
</protein>
<dbReference type="InterPro" id="IPR016163">
    <property type="entry name" value="Ald_DH_C"/>
</dbReference>
<dbReference type="AlphaFoldDB" id="A0A2U3ALL7"/>
<dbReference type="Gene3D" id="3.40.605.10">
    <property type="entry name" value="Aldehyde Dehydrogenase, Chain A, domain 1"/>
    <property type="match status" value="1"/>
</dbReference>
<dbReference type="EMBL" id="QFVR01000009">
    <property type="protein sequence ID" value="PWI25443.1"/>
    <property type="molecule type" value="Genomic_DNA"/>
</dbReference>
<feature type="active site" evidence="3">
    <location>
        <position position="252"/>
    </location>
</feature>
<dbReference type="FunFam" id="3.40.605.10:FF:000007">
    <property type="entry name" value="NAD/NADP-dependent betaine aldehyde dehydrogenase"/>
    <property type="match status" value="1"/>
</dbReference>
<comment type="similarity">
    <text evidence="1 4">Belongs to the aldehyde dehydrogenase family.</text>
</comment>
<dbReference type="GO" id="GO:0016620">
    <property type="term" value="F:oxidoreductase activity, acting on the aldehyde or oxo group of donors, NAD or NADP as acceptor"/>
    <property type="evidence" value="ECO:0007669"/>
    <property type="project" value="InterPro"/>
</dbReference>
<evidence type="ECO:0000313" key="6">
    <source>
        <dbReference type="EMBL" id="PWI25443.1"/>
    </source>
</evidence>
<evidence type="ECO:0000259" key="5">
    <source>
        <dbReference type="Pfam" id="PF00171"/>
    </source>
</evidence>
<evidence type="ECO:0000313" key="7">
    <source>
        <dbReference type="Proteomes" id="UP000245938"/>
    </source>
</evidence>
<proteinExistence type="inferred from homology"/>